<evidence type="ECO:0000313" key="4">
    <source>
        <dbReference type="Proteomes" id="UP000535078"/>
    </source>
</evidence>
<dbReference type="InterPro" id="IPR000073">
    <property type="entry name" value="AB_hydrolase_1"/>
</dbReference>
<dbReference type="InterPro" id="IPR029058">
    <property type="entry name" value="AB_hydrolase_fold"/>
</dbReference>
<feature type="signal peptide" evidence="1">
    <location>
        <begin position="1"/>
        <end position="26"/>
    </location>
</feature>
<sequence length="304" mass="32332">MHRREIMAWTGVAAASALFAPTRARAAIPAAKRPAESFVAAKDGTPLFVRDWGTGRPVLFLAGWALPSDFWGYQMLALARQGYRAIAYDRRGHGRSADPGRGYDHDTLADDLAAVIDGLKLDGVTIVAHSMGGTEVARYFARHGGRGVARVVLVGTITPCLMKRADNPGGIDPAMLAAGADLLARDFPAWIAANTKPFFIPETSAAMVAWGQAMMMSTSLLAAAQLAQANFTTDFRADVRKINVPTRIIHGDRDASAPLALTARATAALLPQATLSVYEGAPHGLPLTHVERLNAELLALLANT</sequence>
<comment type="caution">
    <text evidence="3">The sequence shown here is derived from an EMBL/GenBank/DDBJ whole genome shotgun (WGS) entry which is preliminary data.</text>
</comment>
<dbReference type="Pfam" id="PF00561">
    <property type="entry name" value="Abhydrolase_1"/>
    <property type="match status" value="1"/>
</dbReference>
<protein>
    <submittedName>
        <fullName evidence="3">Pimeloyl-ACP methyl ester carboxylesterase</fullName>
    </submittedName>
</protein>
<feature type="domain" description="AB hydrolase-1" evidence="2">
    <location>
        <begin position="57"/>
        <end position="289"/>
    </location>
</feature>
<dbReference type="AlphaFoldDB" id="A0A7X5XUE2"/>
<gene>
    <name evidence="3" type="ORF">GGR90_002590</name>
</gene>
<dbReference type="Gene3D" id="3.40.50.1820">
    <property type="entry name" value="alpha/beta hydrolase"/>
    <property type="match status" value="1"/>
</dbReference>
<dbReference type="Proteomes" id="UP000535078">
    <property type="component" value="Unassembled WGS sequence"/>
</dbReference>
<dbReference type="RefSeq" id="WP_245198656.1">
    <property type="nucleotide sequence ID" value="NZ_JAATIT010000003.1"/>
</dbReference>
<accession>A0A7X5XUE2</accession>
<keyword evidence="4" id="KW-1185">Reference proteome</keyword>
<keyword evidence="1" id="KW-0732">Signal</keyword>
<reference evidence="3 4" key="1">
    <citation type="submission" date="2020-03" db="EMBL/GenBank/DDBJ databases">
        <title>Genomic Encyclopedia of Type Strains, Phase IV (KMG-IV): sequencing the most valuable type-strain genomes for metagenomic binning, comparative biology and taxonomic classification.</title>
        <authorList>
            <person name="Goeker M."/>
        </authorList>
    </citation>
    <scope>NUCLEOTIDE SEQUENCE [LARGE SCALE GENOMIC DNA]</scope>
    <source>
        <strain evidence="3 4">DSM 25229</strain>
    </source>
</reference>
<dbReference type="PANTHER" id="PTHR43433:SF4">
    <property type="entry name" value="NON-HEME CHLOROPEROXIDASE-RELATED"/>
    <property type="match status" value="1"/>
</dbReference>
<evidence type="ECO:0000259" key="2">
    <source>
        <dbReference type="Pfam" id="PF00561"/>
    </source>
</evidence>
<evidence type="ECO:0000256" key="1">
    <source>
        <dbReference type="SAM" id="SignalP"/>
    </source>
</evidence>
<evidence type="ECO:0000313" key="3">
    <source>
        <dbReference type="EMBL" id="NJB90396.1"/>
    </source>
</evidence>
<dbReference type="InterPro" id="IPR050471">
    <property type="entry name" value="AB_hydrolase"/>
</dbReference>
<organism evidence="3 4">
    <name type="scientific">Sphingopyxis italica</name>
    <dbReference type="NCBI Taxonomy" id="1129133"/>
    <lineage>
        <taxon>Bacteria</taxon>
        <taxon>Pseudomonadati</taxon>
        <taxon>Pseudomonadota</taxon>
        <taxon>Alphaproteobacteria</taxon>
        <taxon>Sphingomonadales</taxon>
        <taxon>Sphingomonadaceae</taxon>
        <taxon>Sphingopyxis</taxon>
    </lineage>
</organism>
<proteinExistence type="predicted"/>
<dbReference type="PANTHER" id="PTHR43433">
    <property type="entry name" value="HYDROLASE, ALPHA/BETA FOLD FAMILY PROTEIN"/>
    <property type="match status" value="1"/>
</dbReference>
<name>A0A7X5XUE2_9SPHN</name>
<dbReference type="PRINTS" id="PR00111">
    <property type="entry name" value="ABHYDROLASE"/>
</dbReference>
<dbReference type="EMBL" id="JAATIT010000003">
    <property type="protein sequence ID" value="NJB90396.1"/>
    <property type="molecule type" value="Genomic_DNA"/>
</dbReference>
<feature type="chain" id="PRO_5030512101" evidence="1">
    <location>
        <begin position="27"/>
        <end position="304"/>
    </location>
</feature>
<dbReference type="SUPFAM" id="SSF53474">
    <property type="entry name" value="alpha/beta-Hydrolases"/>
    <property type="match status" value="1"/>
</dbReference>